<proteinExistence type="predicted"/>
<dbReference type="EMBL" id="CAQQ02149775">
    <property type="status" value="NOT_ANNOTATED_CDS"/>
    <property type="molecule type" value="Genomic_DNA"/>
</dbReference>
<dbReference type="PANTHER" id="PTHR46055">
    <property type="entry name" value="CIRCADIAN LOCOMOTER OUTPUT CYCLES PROTEIN KAPUT"/>
    <property type="match status" value="1"/>
</dbReference>
<dbReference type="STRING" id="36166.T1GNV4"/>
<dbReference type="InterPro" id="IPR047230">
    <property type="entry name" value="CLOCK-like"/>
</dbReference>
<dbReference type="HOGENOM" id="CLU_1162310_0_0_1"/>
<keyword evidence="2" id="KW-0539">Nucleus</keyword>
<sequence>MSIVNESQNEFLSKHSLEWKFLYLDHRAPPIIGYLPFEVLGTSGYDYYHYDDLGKVLLSHEELIQKGEGQSTFYRFLTKGQQWIWLKTRSHIQYHQSMNPKAELVVCIHQVVCYSDVIKSTSSLKNENNSLNIECNRTKNYSYMSSKLKQAKHKRSKNYIRFVDSDTSLSAESVKLHVSPTQYNSQNIVHILPTPEITPKIITTTSCQFAQSPGPYSIRAPHIVGHTFLEPQQYLAAIP</sequence>
<name>T1GNV4_MEGSC</name>
<dbReference type="AlphaFoldDB" id="T1GNV4"/>
<dbReference type="PROSITE" id="PS50112">
    <property type="entry name" value="PAS"/>
    <property type="match status" value="1"/>
</dbReference>
<reference evidence="5" key="1">
    <citation type="submission" date="2013-02" db="EMBL/GenBank/DDBJ databases">
        <authorList>
            <person name="Hughes D."/>
        </authorList>
    </citation>
    <scope>NUCLEOTIDE SEQUENCE</scope>
    <source>
        <strain>Durham</strain>
        <strain evidence="5">NC isolate 2 -- Noor lab</strain>
    </source>
</reference>
<dbReference type="InterPro" id="IPR035965">
    <property type="entry name" value="PAS-like_dom_sf"/>
</dbReference>
<dbReference type="GO" id="GO:0000981">
    <property type="term" value="F:DNA-binding transcription factor activity, RNA polymerase II-specific"/>
    <property type="evidence" value="ECO:0007669"/>
    <property type="project" value="InterPro"/>
</dbReference>
<protein>
    <recommendedName>
        <fullName evidence="3">PAS domain-containing protein</fullName>
    </recommendedName>
</protein>
<dbReference type="Proteomes" id="UP000015102">
    <property type="component" value="Unassembled WGS sequence"/>
</dbReference>
<dbReference type="PANTHER" id="PTHR46055:SF3">
    <property type="entry name" value="CIRCADIAN LOCOMOTER OUTPUT CYCLES PROTEIN KAPUT"/>
    <property type="match status" value="1"/>
</dbReference>
<evidence type="ECO:0000313" key="4">
    <source>
        <dbReference type="EnsemblMetazoa" id="MESCA005265-PA"/>
    </source>
</evidence>
<keyword evidence="1" id="KW-0090">Biological rhythms</keyword>
<evidence type="ECO:0000259" key="3">
    <source>
        <dbReference type="PROSITE" id="PS50112"/>
    </source>
</evidence>
<evidence type="ECO:0000313" key="5">
    <source>
        <dbReference type="Proteomes" id="UP000015102"/>
    </source>
</evidence>
<evidence type="ECO:0000256" key="1">
    <source>
        <dbReference type="ARBA" id="ARBA00023108"/>
    </source>
</evidence>
<dbReference type="EnsemblMetazoa" id="MESCA005265-RA">
    <property type="protein sequence ID" value="MESCA005265-PA"/>
    <property type="gene ID" value="MESCA005265"/>
</dbReference>
<accession>T1GNV4</accession>
<dbReference type="GO" id="GO:0032922">
    <property type="term" value="P:circadian regulation of gene expression"/>
    <property type="evidence" value="ECO:0007669"/>
    <property type="project" value="InterPro"/>
</dbReference>
<keyword evidence="5" id="KW-1185">Reference proteome</keyword>
<dbReference type="GO" id="GO:0000978">
    <property type="term" value="F:RNA polymerase II cis-regulatory region sequence-specific DNA binding"/>
    <property type="evidence" value="ECO:0007669"/>
    <property type="project" value="TreeGrafter"/>
</dbReference>
<feature type="domain" description="PAS" evidence="3">
    <location>
        <begin position="1"/>
        <end position="67"/>
    </location>
</feature>
<reference evidence="4" key="2">
    <citation type="submission" date="2015-06" db="UniProtKB">
        <authorList>
            <consortium name="EnsemblMetazoa"/>
        </authorList>
    </citation>
    <scope>IDENTIFICATION</scope>
</reference>
<dbReference type="GO" id="GO:1990513">
    <property type="term" value="C:CLOCK-BMAL transcription complex"/>
    <property type="evidence" value="ECO:0007669"/>
    <property type="project" value="TreeGrafter"/>
</dbReference>
<dbReference type="Pfam" id="PF14598">
    <property type="entry name" value="PAS_11"/>
    <property type="match status" value="1"/>
</dbReference>
<dbReference type="InterPro" id="IPR000014">
    <property type="entry name" value="PAS"/>
</dbReference>
<dbReference type="Gene3D" id="3.30.450.20">
    <property type="entry name" value="PAS domain"/>
    <property type="match status" value="1"/>
</dbReference>
<dbReference type="SUPFAM" id="SSF55785">
    <property type="entry name" value="PYP-like sensor domain (PAS domain)"/>
    <property type="match status" value="1"/>
</dbReference>
<organism evidence="4 5">
    <name type="scientific">Megaselia scalaris</name>
    <name type="common">Humpbacked fly</name>
    <name type="synonym">Phora scalaris</name>
    <dbReference type="NCBI Taxonomy" id="36166"/>
    <lineage>
        <taxon>Eukaryota</taxon>
        <taxon>Metazoa</taxon>
        <taxon>Ecdysozoa</taxon>
        <taxon>Arthropoda</taxon>
        <taxon>Hexapoda</taxon>
        <taxon>Insecta</taxon>
        <taxon>Pterygota</taxon>
        <taxon>Neoptera</taxon>
        <taxon>Endopterygota</taxon>
        <taxon>Diptera</taxon>
        <taxon>Brachycera</taxon>
        <taxon>Muscomorpha</taxon>
        <taxon>Platypezoidea</taxon>
        <taxon>Phoridae</taxon>
        <taxon>Megaseliini</taxon>
        <taxon>Megaselia</taxon>
    </lineage>
</organism>
<dbReference type="SMART" id="SM00091">
    <property type="entry name" value="PAS"/>
    <property type="match status" value="1"/>
</dbReference>
<evidence type="ECO:0000256" key="2">
    <source>
        <dbReference type="ARBA" id="ARBA00023242"/>
    </source>
</evidence>
<dbReference type="CDD" id="cd00130">
    <property type="entry name" value="PAS"/>
    <property type="match status" value="1"/>
</dbReference>